<evidence type="ECO:0000256" key="7">
    <source>
        <dbReference type="SAM" id="MobiDB-lite"/>
    </source>
</evidence>
<keyword evidence="2" id="KW-0813">Transport</keyword>
<dbReference type="GO" id="GO:0055085">
    <property type="term" value="P:transmembrane transport"/>
    <property type="evidence" value="ECO:0007669"/>
    <property type="project" value="InterPro"/>
</dbReference>
<dbReference type="PROSITE" id="PS50928">
    <property type="entry name" value="ABC_TM1"/>
    <property type="match status" value="1"/>
</dbReference>
<feature type="transmembrane region" description="Helical" evidence="8">
    <location>
        <begin position="127"/>
        <end position="151"/>
    </location>
</feature>
<evidence type="ECO:0000313" key="10">
    <source>
        <dbReference type="EMBL" id="CAB4604496.1"/>
    </source>
</evidence>
<feature type="transmembrane region" description="Helical" evidence="8">
    <location>
        <begin position="187"/>
        <end position="206"/>
    </location>
</feature>
<reference evidence="10" key="1">
    <citation type="submission" date="2020-05" db="EMBL/GenBank/DDBJ databases">
        <authorList>
            <person name="Chiriac C."/>
            <person name="Salcher M."/>
            <person name="Ghai R."/>
            <person name="Kavagutti S V."/>
        </authorList>
    </citation>
    <scope>NUCLEOTIDE SEQUENCE</scope>
</reference>
<feature type="transmembrane region" description="Helical" evidence="8">
    <location>
        <begin position="158"/>
        <end position="181"/>
    </location>
</feature>
<dbReference type="GO" id="GO:0005886">
    <property type="term" value="C:plasma membrane"/>
    <property type="evidence" value="ECO:0007669"/>
    <property type="project" value="UniProtKB-SubCell"/>
</dbReference>
<name>A0A6J6GTV0_9ZZZZ</name>
<sequence>MPVPSSELPGSSQRDSSVFAGSGDAATEMGLVSAGIAANLNELHAIDPDQVAGTRAARRLGPIFWIALGWFGLIVVLAVFASVLPLKSHTAPIGPPRRAPSANWWFGTDAIGRDVFSRVIWGARVSLVVGFASIVFGLLVGGTIGVVSGYLRGRVEALLMGFCDVLLSFPALLLAVAIVSFNDSRSVVTISLAIGVVSIAPVARLVRANTLVFAQREFVTASRSLGASNLRIIRREILPNVIPPVMSFSIILVAIAIVAESGLAFLGLSVNPPNPTWGGMISEGTRFVIDGSAPWISLLPCLVLFLTVLALNLAGDRLRQYLDIKDGES</sequence>
<dbReference type="Gene3D" id="1.10.3720.10">
    <property type="entry name" value="MetI-like"/>
    <property type="match status" value="1"/>
</dbReference>
<evidence type="ECO:0000256" key="6">
    <source>
        <dbReference type="ARBA" id="ARBA00023136"/>
    </source>
</evidence>
<accession>A0A6J6GTV0</accession>
<dbReference type="InterPro" id="IPR000515">
    <property type="entry name" value="MetI-like"/>
</dbReference>
<keyword evidence="6 8" id="KW-0472">Membrane</keyword>
<feature type="transmembrane region" description="Helical" evidence="8">
    <location>
        <begin position="295"/>
        <end position="315"/>
    </location>
</feature>
<keyword evidence="4 8" id="KW-0812">Transmembrane</keyword>
<feature type="region of interest" description="Disordered" evidence="7">
    <location>
        <begin position="1"/>
        <end position="21"/>
    </location>
</feature>
<feature type="transmembrane region" description="Helical" evidence="8">
    <location>
        <begin position="241"/>
        <end position="268"/>
    </location>
</feature>
<keyword evidence="5 8" id="KW-1133">Transmembrane helix</keyword>
<feature type="transmembrane region" description="Helical" evidence="8">
    <location>
        <begin position="63"/>
        <end position="84"/>
    </location>
</feature>
<dbReference type="SUPFAM" id="SSF161098">
    <property type="entry name" value="MetI-like"/>
    <property type="match status" value="1"/>
</dbReference>
<evidence type="ECO:0000256" key="5">
    <source>
        <dbReference type="ARBA" id="ARBA00022989"/>
    </source>
</evidence>
<dbReference type="InterPro" id="IPR035906">
    <property type="entry name" value="MetI-like_sf"/>
</dbReference>
<evidence type="ECO:0000256" key="2">
    <source>
        <dbReference type="ARBA" id="ARBA00022448"/>
    </source>
</evidence>
<feature type="domain" description="ABC transmembrane type-1" evidence="9">
    <location>
        <begin position="123"/>
        <end position="315"/>
    </location>
</feature>
<dbReference type="PANTHER" id="PTHR43386">
    <property type="entry name" value="OLIGOPEPTIDE TRANSPORT SYSTEM PERMEASE PROTEIN APPC"/>
    <property type="match status" value="1"/>
</dbReference>
<keyword evidence="3" id="KW-1003">Cell membrane</keyword>
<dbReference type="AlphaFoldDB" id="A0A6J6GTV0"/>
<dbReference type="CDD" id="cd06261">
    <property type="entry name" value="TM_PBP2"/>
    <property type="match status" value="1"/>
</dbReference>
<dbReference type="Pfam" id="PF00528">
    <property type="entry name" value="BPD_transp_1"/>
    <property type="match status" value="1"/>
</dbReference>
<evidence type="ECO:0000256" key="3">
    <source>
        <dbReference type="ARBA" id="ARBA00022475"/>
    </source>
</evidence>
<organism evidence="10">
    <name type="scientific">freshwater metagenome</name>
    <dbReference type="NCBI Taxonomy" id="449393"/>
    <lineage>
        <taxon>unclassified sequences</taxon>
        <taxon>metagenomes</taxon>
        <taxon>ecological metagenomes</taxon>
    </lineage>
</organism>
<evidence type="ECO:0000256" key="4">
    <source>
        <dbReference type="ARBA" id="ARBA00022692"/>
    </source>
</evidence>
<dbReference type="InterPro" id="IPR050366">
    <property type="entry name" value="BP-dependent_transpt_permease"/>
</dbReference>
<protein>
    <submittedName>
        <fullName evidence="10">Unannotated protein</fullName>
    </submittedName>
</protein>
<evidence type="ECO:0000259" key="9">
    <source>
        <dbReference type="PROSITE" id="PS50928"/>
    </source>
</evidence>
<evidence type="ECO:0000256" key="8">
    <source>
        <dbReference type="SAM" id="Phobius"/>
    </source>
</evidence>
<dbReference type="EMBL" id="CAEZUP010000020">
    <property type="protein sequence ID" value="CAB4604496.1"/>
    <property type="molecule type" value="Genomic_DNA"/>
</dbReference>
<gene>
    <name evidence="10" type="ORF">UFOPK1835_00673</name>
</gene>
<proteinExistence type="predicted"/>
<dbReference type="PANTHER" id="PTHR43386:SF1">
    <property type="entry name" value="D,D-DIPEPTIDE TRANSPORT SYSTEM PERMEASE PROTEIN DDPC-RELATED"/>
    <property type="match status" value="1"/>
</dbReference>
<evidence type="ECO:0000256" key="1">
    <source>
        <dbReference type="ARBA" id="ARBA00004651"/>
    </source>
</evidence>
<comment type="subcellular location">
    <subcellularLocation>
        <location evidence="1">Cell membrane</location>
        <topology evidence="1">Multi-pass membrane protein</topology>
    </subcellularLocation>
</comment>